<dbReference type="GO" id="GO:0015627">
    <property type="term" value="C:type II protein secretion system complex"/>
    <property type="evidence" value="ECO:0007669"/>
    <property type="project" value="InterPro"/>
</dbReference>
<comment type="caution">
    <text evidence="13">The sequence shown here is derived from an EMBL/GenBank/DDBJ whole genome shotgun (WGS) entry which is preliminary data.</text>
</comment>
<dbReference type="Gene3D" id="3.55.40.10">
    <property type="entry name" value="minor pseudopilin epsh domain"/>
    <property type="match status" value="1"/>
</dbReference>
<feature type="transmembrane region" description="Helical" evidence="11">
    <location>
        <begin position="25"/>
        <end position="49"/>
    </location>
</feature>
<name>A0A7W2I7C1_9BURK</name>
<feature type="domain" description="General secretion pathway GspH" evidence="12">
    <location>
        <begin position="61"/>
        <end position="182"/>
    </location>
</feature>
<evidence type="ECO:0000256" key="8">
    <source>
        <dbReference type="ARBA" id="ARBA00023136"/>
    </source>
</evidence>
<dbReference type="InterPro" id="IPR045584">
    <property type="entry name" value="Pilin-like"/>
</dbReference>
<evidence type="ECO:0000256" key="5">
    <source>
        <dbReference type="ARBA" id="ARBA00022519"/>
    </source>
</evidence>
<dbReference type="GO" id="GO:0015628">
    <property type="term" value="P:protein secretion by the type II secretion system"/>
    <property type="evidence" value="ECO:0007669"/>
    <property type="project" value="InterPro"/>
</dbReference>
<dbReference type="SUPFAM" id="SSF54523">
    <property type="entry name" value="Pili subunits"/>
    <property type="match status" value="1"/>
</dbReference>
<evidence type="ECO:0000256" key="7">
    <source>
        <dbReference type="ARBA" id="ARBA00022989"/>
    </source>
</evidence>
<reference evidence="13 14" key="1">
    <citation type="submission" date="2020-07" db="EMBL/GenBank/DDBJ databases">
        <title>Novel species isolated from subtropical streams in China.</title>
        <authorList>
            <person name="Lu H."/>
        </authorList>
    </citation>
    <scope>NUCLEOTIDE SEQUENCE [LARGE SCALE GENOMIC DNA]</scope>
    <source>
        <strain evidence="13 14">FT3S</strain>
    </source>
</reference>
<dbReference type="Proteomes" id="UP000566711">
    <property type="component" value="Unassembled WGS sequence"/>
</dbReference>
<accession>A0A7W2I7C1</accession>
<dbReference type="GO" id="GO:0005886">
    <property type="term" value="C:plasma membrane"/>
    <property type="evidence" value="ECO:0007669"/>
    <property type="project" value="UniProtKB-SubCell"/>
</dbReference>
<keyword evidence="4" id="KW-0488">Methylation</keyword>
<organism evidence="13 14">
    <name type="scientific">Rugamonas fusca</name>
    <dbReference type="NCBI Taxonomy" id="2758568"/>
    <lineage>
        <taxon>Bacteria</taxon>
        <taxon>Pseudomonadati</taxon>
        <taxon>Pseudomonadota</taxon>
        <taxon>Betaproteobacteria</taxon>
        <taxon>Burkholderiales</taxon>
        <taxon>Oxalobacteraceae</taxon>
        <taxon>Telluria group</taxon>
        <taxon>Rugamonas</taxon>
    </lineage>
</organism>
<keyword evidence="7 11" id="KW-1133">Transmembrane helix</keyword>
<keyword evidence="6 11" id="KW-0812">Transmembrane</keyword>
<dbReference type="EMBL" id="JACEZS010000010">
    <property type="protein sequence ID" value="MBA5606289.1"/>
    <property type="molecule type" value="Genomic_DNA"/>
</dbReference>
<gene>
    <name evidence="13" type="ORF">H3H36_13095</name>
</gene>
<evidence type="ECO:0000256" key="11">
    <source>
        <dbReference type="SAM" id="Phobius"/>
    </source>
</evidence>
<keyword evidence="8 11" id="KW-0472">Membrane</keyword>
<keyword evidence="5" id="KW-0997">Cell inner membrane</keyword>
<dbReference type="RefSeq" id="WP_182218214.1">
    <property type="nucleotide sequence ID" value="NZ_JACEZS010000010.1"/>
</dbReference>
<evidence type="ECO:0000259" key="12">
    <source>
        <dbReference type="Pfam" id="PF12019"/>
    </source>
</evidence>
<proteinExistence type="inferred from homology"/>
<evidence type="ECO:0000256" key="4">
    <source>
        <dbReference type="ARBA" id="ARBA00022481"/>
    </source>
</evidence>
<evidence type="ECO:0000313" key="13">
    <source>
        <dbReference type="EMBL" id="MBA5606289.1"/>
    </source>
</evidence>
<evidence type="ECO:0000256" key="10">
    <source>
        <dbReference type="ARBA" id="ARBA00030775"/>
    </source>
</evidence>
<sequence>MSGEYGERAGLCRGTARRPGRGLRAFSLVEALVVLALAGVLAGTAAPGLRQLLQAARLRAAVNDLCSAIDLTRSQAIARGRIVTLAPLEPGGVDWRRGWVVFIDANGNARPDGGESVLYRQEALSDDIMIRSAFSSGAVPLYLAYNAAGRSCSAGNSLVAHWGTLSLLQGRQARHIKINMLGRMRVCDPLVQPVGCTAAAESD</sequence>
<dbReference type="AlphaFoldDB" id="A0A7W2I7C1"/>
<evidence type="ECO:0000256" key="9">
    <source>
        <dbReference type="ARBA" id="ARBA00025772"/>
    </source>
</evidence>
<dbReference type="InterPro" id="IPR022346">
    <property type="entry name" value="T2SS_GspH"/>
</dbReference>
<dbReference type="Pfam" id="PF12019">
    <property type="entry name" value="GspH"/>
    <property type="match status" value="1"/>
</dbReference>
<evidence type="ECO:0000256" key="1">
    <source>
        <dbReference type="ARBA" id="ARBA00004377"/>
    </source>
</evidence>
<comment type="subcellular location">
    <subcellularLocation>
        <location evidence="1">Cell inner membrane</location>
        <topology evidence="1">Single-pass membrane protein</topology>
    </subcellularLocation>
</comment>
<keyword evidence="14" id="KW-1185">Reference proteome</keyword>
<evidence type="ECO:0000256" key="6">
    <source>
        <dbReference type="ARBA" id="ARBA00022692"/>
    </source>
</evidence>
<evidence type="ECO:0000256" key="2">
    <source>
        <dbReference type="ARBA" id="ARBA00021549"/>
    </source>
</evidence>
<protein>
    <recommendedName>
        <fullName evidence="2">Type II secretion system protein H</fullName>
    </recommendedName>
    <alternativeName>
        <fullName evidence="10">General secretion pathway protein H</fullName>
    </alternativeName>
</protein>
<evidence type="ECO:0000256" key="3">
    <source>
        <dbReference type="ARBA" id="ARBA00022475"/>
    </source>
</evidence>
<evidence type="ECO:0000313" key="14">
    <source>
        <dbReference type="Proteomes" id="UP000566711"/>
    </source>
</evidence>
<comment type="similarity">
    <text evidence="9">Belongs to the GSP H family.</text>
</comment>
<keyword evidence="3" id="KW-1003">Cell membrane</keyword>